<dbReference type="GO" id="GO:0005829">
    <property type="term" value="C:cytosol"/>
    <property type="evidence" value="ECO:0007669"/>
    <property type="project" value="TreeGrafter"/>
</dbReference>
<feature type="region of interest" description="Disordered" evidence="3">
    <location>
        <begin position="197"/>
        <end position="442"/>
    </location>
</feature>
<dbReference type="EMBL" id="CALLCH030000020">
    <property type="protein sequence ID" value="CAI4219726.1"/>
    <property type="molecule type" value="Genomic_DNA"/>
</dbReference>
<dbReference type="AlphaFoldDB" id="A0A9P1HBX8"/>
<comment type="similarity">
    <text evidence="1">Belongs to the SAPS family.</text>
</comment>
<dbReference type="PANTHER" id="PTHR12634:SF8">
    <property type="entry name" value="FIERY MOUNTAIN, ISOFORM D"/>
    <property type="match status" value="1"/>
</dbReference>
<dbReference type="OrthoDB" id="5152895at2759"/>
<comment type="caution">
    <text evidence="4">The sequence shown here is derived from an EMBL/GenBank/DDBJ whole genome shotgun (WGS) entry which is preliminary data.</text>
</comment>
<gene>
    <name evidence="4" type="ORF">PPNO1_LOCUS9274</name>
</gene>
<accession>A0A9P1HBX8</accession>
<protein>
    <submittedName>
        <fullName evidence="4">Uncharacterized protein</fullName>
    </submittedName>
</protein>
<evidence type="ECO:0000256" key="1">
    <source>
        <dbReference type="ARBA" id="ARBA00006180"/>
    </source>
</evidence>
<dbReference type="GO" id="GO:0005634">
    <property type="term" value="C:nucleus"/>
    <property type="evidence" value="ECO:0007669"/>
    <property type="project" value="TreeGrafter"/>
</dbReference>
<feature type="compositionally biased region" description="Acidic residues" evidence="3">
    <location>
        <begin position="252"/>
        <end position="265"/>
    </location>
</feature>
<evidence type="ECO:0000256" key="2">
    <source>
        <dbReference type="ARBA" id="ARBA00023306"/>
    </source>
</evidence>
<feature type="compositionally biased region" description="Low complexity" evidence="3">
    <location>
        <begin position="403"/>
        <end position="422"/>
    </location>
</feature>
<keyword evidence="5" id="KW-1185">Reference proteome</keyword>
<sequence>MVAEKEEGDDEADQAEAGVESIIIRAVPDPPFEAQRSSIQPVVGDYLKMQFVEHRVVPTILTFFFKYPWNNFLHNVVYDVVQQVFNGPMDRGYNPTLAVSLFEAADVTTAIIRGQVISDESQAKTRTRMGYMGHLTLIAEEVVKFTERHPLRSFSVLYRPSKQQRILAEPAIDPPPPPPPPPLNIPPSRARLQLAARLKMHQQQQAAATAAASAAMDSEDAGQQNGDSERDNDGSAHSEPAVPAPLRNPFGDDADEVDSDEDDHDADMGWGRSERGGWWRSVVAREVGNDRDTNDSDEVDEEEDEEFGDFAMAEVDSKPGPTVVRPLAVHPPSSGIGQKSAFGGLWPFTNSSFGNSKADDAEGEVGKSDDAETGESKPADGPTEETTKGPETISTAVPDPQVSNNCSNSNSANNSNGNNNNNTTTEAKKRTTLDDTDDEVVV</sequence>
<evidence type="ECO:0000313" key="4">
    <source>
        <dbReference type="EMBL" id="CAI4219726.1"/>
    </source>
</evidence>
<dbReference type="PANTHER" id="PTHR12634">
    <property type="entry name" value="SIT4 YEAST -ASSOCIATING PROTEIN-RELATED"/>
    <property type="match status" value="1"/>
</dbReference>
<evidence type="ECO:0000313" key="5">
    <source>
        <dbReference type="Proteomes" id="UP000838763"/>
    </source>
</evidence>
<proteinExistence type="inferred from homology"/>
<dbReference type="Pfam" id="PF04499">
    <property type="entry name" value="SAPS"/>
    <property type="match status" value="1"/>
</dbReference>
<reference evidence="4" key="1">
    <citation type="submission" date="2022-11" db="EMBL/GenBank/DDBJ databases">
        <authorList>
            <person name="Scott C."/>
            <person name="Bruce N."/>
        </authorList>
    </citation>
    <scope>NUCLEOTIDE SEQUENCE</scope>
</reference>
<dbReference type="GO" id="GO:0019888">
    <property type="term" value="F:protein phosphatase regulator activity"/>
    <property type="evidence" value="ECO:0007669"/>
    <property type="project" value="TreeGrafter"/>
</dbReference>
<name>A0A9P1HBX8_9PEZI</name>
<dbReference type="Proteomes" id="UP000838763">
    <property type="component" value="Unassembled WGS sequence"/>
</dbReference>
<feature type="compositionally biased region" description="Acidic residues" evidence="3">
    <location>
        <begin position="295"/>
        <end position="308"/>
    </location>
</feature>
<feature type="compositionally biased region" description="Low complexity" evidence="3">
    <location>
        <begin position="202"/>
        <end position="215"/>
    </location>
</feature>
<organism evidence="4 5">
    <name type="scientific">Parascedosporium putredinis</name>
    <dbReference type="NCBI Taxonomy" id="1442378"/>
    <lineage>
        <taxon>Eukaryota</taxon>
        <taxon>Fungi</taxon>
        <taxon>Dikarya</taxon>
        <taxon>Ascomycota</taxon>
        <taxon>Pezizomycotina</taxon>
        <taxon>Sordariomycetes</taxon>
        <taxon>Hypocreomycetidae</taxon>
        <taxon>Microascales</taxon>
        <taxon>Microascaceae</taxon>
        <taxon>Parascedosporium</taxon>
    </lineage>
</organism>
<keyword evidence="2" id="KW-0131">Cell cycle</keyword>
<evidence type="ECO:0000256" key="3">
    <source>
        <dbReference type="SAM" id="MobiDB-lite"/>
    </source>
</evidence>
<dbReference type="GO" id="GO:0019903">
    <property type="term" value="F:protein phosphatase binding"/>
    <property type="evidence" value="ECO:0007669"/>
    <property type="project" value="InterPro"/>
</dbReference>
<dbReference type="InterPro" id="IPR007587">
    <property type="entry name" value="SAPS"/>
</dbReference>
<feature type="compositionally biased region" description="Basic and acidic residues" evidence="3">
    <location>
        <begin position="227"/>
        <end position="236"/>
    </location>
</feature>
<feature type="compositionally biased region" description="Basic and acidic residues" evidence="3">
    <location>
        <begin position="357"/>
        <end position="378"/>
    </location>
</feature>